<dbReference type="EMBL" id="GAKP01018440">
    <property type="protein sequence ID" value="JAC40512.1"/>
    <property type="molecule type" value="Transcribed_RNA"/>
</dbReference>
<dbReference type="PROSITE" id="PS50283">
    <property type="entry name" value="NA_SOLUT_SYMP_3"/>
    <property type="match status" value="1"/>
</dbReference>
<evidence type="ECO:0000256" key="7">
    <source>
        <dbReference type="ARBA" id="ARBA00023053"/>
    </source>
</evidence>
<dbReference type="AlphaFoldDB" id="A0A034VEH2"/>
<feature type="transmembrane region" description="Helical" evidence="12">
    <location>
        <begin position="187"/>
        <end position="209"/>
    </location>
</feature>
<feature type="transmembrane region" description="Helical" evidence="12">
    <location>
        <begin position="157"/>
        <end position="181"/>
    </location>
</feature>
<dbReference type="Pfam" id="PF00474">
    <property type="entry name" value="SSF"/>
    <property type="match status" value="1"/>
</dbReference>
<evidence type="ECO:0000256" key="6">
    <source>
        <dbReference type="ARBA" id="ARBA00022989"/>
    </source>
</evidence>
<keyword evidence="6 12" id="KW-1133">Transmembrane helix</keyword>
<evidence type="ECO:0000256" key="12">
    <source>
        <dbReference type="SAM" id="Phobius"/>
    </source>
</evidence>
<proteinExistence type="inferred from homology"/>
<evidence type="ECO:0000256" key="1">
    <source>
        <dbReference type="ARBA" id="ARBA00004651"/>
    </source>
</evidence>
<evidence type="ECO:0000256" key="4">
    <source>
        <dbReference type="ARBA" id="ARBA00022475"/>
    </source>
</evidence>
<evidence type="ECO:0000256" key="11">
    <source>
        <dbReference type="RuleBase" id="RU362091"/>
    </source>
</evidence>
<comment type="similarity">
    <text evidence="2 11">Belongs to the sodium:solute symporter (SSF) (TC 2.A.21) family.</text>
</comment>
<feature type="transmembrane region" description="Helical" evidence="12">
    <location>
        <begin position="18"/>
        <end position="40"/>
    </location>
</feature>
<evidence type="ECO:0000256" key="10">
    <source>
        <dbReference type="ARBA" id="ARBA00023201"/>
    </source>
</evidence>
<keyword evidence="7" id="KW-0915">Sodium</keyword>
<evidence type="ECO:0000256" key="8">
    <source>
        <dbReference type="ARBA" id="ARBA00023065"/>
    </source>
</evidence>
<dbReference type="PANTHER" id="PTHR42985">
    <property type="entry name" value="SODIUM-COUPLED MONOCARBOXYLATE TRANSPORTER"/>
    <property type="match status" value="1"/>
</dbReference>
<feature type="transmembrane region" description="Helical" evidence="12">
    <location>
        <begin position="113"/>
        <end position="137"/>
    </location>
</feature>
<evidence type="ECO:0000313" key="13">
    <source>
        <dbReference type="EMBL" id="JAC40507.1"/>
    </source>
</evidence>
<protein>
    <submittedName>
        <fullName evidence="13">Sodium-coupled monocarboxylate transporter 2</fullName>
    </submittedName>
</protein>
<name>A0A034VEH2_BACDO</name>
<evidence type="ECO:0000256" key="2">
    <source>
        <dbReference type="ARBA" id="ARBA00006434"/>
    </source>
</evidence>
<evidence type="ECO:0000256" key="5">
    <source>
        <dbReference type="ARBA" id="ARBA00022692"/>
    </source>
</evidence>
<dbReference type="EMBL" id="GAKP01018445">
    <property type="protein sequence ID" value="JAC40507.1"/>
    <property type="molecule type" value="Transcribed_RNA"/>
</dbReference>
<dbReference type="Gene3D" id="1.20.1730.10">
    <property type="entry name" value="Sodium/glucose cotransporter"/>
    <property type="match status" value="1"/>
</dbReference>
<feature type="transmembrane region" description="Helical" evidence="12">
    <location>
        <begin position="268"/>
        <end position="286"/>
    </location>
</feature>
<feature type="transmembrane region" description="Helical" evidence="12">
    <location>
        <begin position="221"/>
        <end position="240"/>
    </location>
</feature>
<dbReference type="InterPro" id="IPR001734">
    <property type="entry name" value="Na/solute_symporter"/>
</dbReference>
<reference evidence="13" key="1">
    <citation type="journal article" date="2014" name="BMC Genomics">
        <title>Characterizing the developmental transcriptome of the oriental fruit fly, Bactrocera dorsalis (Diptera: Tephritidae) through comparative genomic analysis with Drosophila melanogaster utilizing modENCODE datasets.</title>
        <authorList>
            <person name="Geib S.M."/>
            <person name="Calla B."/>
            <person name="Hall B."/>
            <person name="Hou S."/>
            <person name="Manoukis N.C."/>
        </authorList>
    </citation>
    <scope>NUCLEOTIDE SEQUENCE</scope>
    <source>
        <strain evidence="13">Punador</strain>
    </source>
</reference>
<dbReference type="OrthoDB" id="196131at2759"/>
<comment type="subcellular location">
    <subcellularLocation>
        <location evidence="1">Cell membrane</location>
        <topology evidence="1">Multi-pass membrane protein</topology>
    </subcellularLocation>
</comment>
<feature type="transmembrane region" description="Helical" evidence="12">
    <location>
        <begin position="470"/>
        <end position="492"/>
    </location>
</feature>
<organism evidence="13">
    <name type="scientific">Bactrocera dorsalis</name>
    <name type="common">Oriental fruit fly</name>
    <name type="synonym">Dacus dorsalis</name>
    <dbReference type="NCBI Taxonomy" id="27457"/>
    <lineage>
        <taxon>Eukaryota</taxon>
        <taxon>Metazoa</taxon>
        <taxon>Ecdysozoa</taxon>
        <taxon>Arthropoda</taxon>
        <taxon>Hexapoda</taxon>
        <taxon>Insecta</taxon>
        <taxon>Pterygota</taxon>
        <taxon>Neoptera</taxon>
        <taxon>Endopterygota</taxon>
        <taxon>Diptera</taxon>
        <taxon>Brachycera</taxon>
        <taxon>Muscomorpha</taxon>
        <taxon>Tephritoidea</taxon>
        <taxon>Tephritidae</taxon>
        <taxon>Bactrocera</taxon>
        <taxon>Bactrocera</taxon>
    </lineage>
</organism>
<keyword evidence="5 12" id="KW-0812">Transmembrane</keyword>
<sequence>MSDKTLKYAEYSQFHFSIADYCVFVGMLLLSTGTGIYFGYIRKNIKPVKPITNLEMNKHKEPDFGSKAMSEYLLGSRRLKVFPVAMSLVASYISGVTMLGVPSEIYSYGTQYWLIIVSVILMAFVVSRVYLPVFTALNVGSSYEYLEMRFSSSVRSIASFMFVMDEIFFLPIVLYVPAIAFNQVTGVNIYVISGVICVVCVIYTLIGGIKAVVHTDAWQTLVMFVALVVVVILGTIAAGGPGPVFKHASEGGRLIFFNITPSLYERQSFWAVLIGGFTYWTAFNSVNQTMVQRYMSLPTLKRSQHSIIIFTLGVVLFLSVCCFAGLLVFDFYRNCDPLNAGLISNDDQLLPIYVMQTVGHLQGIPGLFIAGVFGAALSSLSVVLNATALVFLQDIVRGSFKVQLSERATNILVKSVIVVLGAVAMALIFVLEKLSGILSVATSVTAIAGGTTFGMFTLGMLVPWSNTKGALAGAVAGALMSGWVSFGSQAAIGAGRIGSHKLNVSVSDCLANYTIPEADYSNEADVFPLYRLSFHWITVIGVLSTLLVGTVVSFLTGPTVLKKLDAELISPVIHRFLPKECFPPRNANPDFTRDNTAQTFTHLLANSGDSPSDLGRY</sequence>
<evidence type="ECO:0000256" key="9">
    <source>
        <dbReference type="ARBA" id="ARBA00023136"/>
    </source>
</evidence>
<dbReference type="GO" id="GO:0005886">
    <property type="term" value="C:plasma membrane"/>
    <property type="evidence" value="ECO:0007669"/>
    <property type="project" value="UniProtKB-SubCell"/>
</dbReference>
<feature type="transmembrane region" description="Helical" evidence="12">
    <location>
        <begin position="411"/>
        <end position="431"/>
    </location>
</feature>
<accession>A0A034VEH2</accession>
<dbReference type="InterPro" id="IPR051163">
    <property type="entry name" value="Sodium:Solute_Symporter_SSF"/>
</dbReference>
<dbReference type="CDD" id="cd11492">
    <property type="entry name" value="SLC5sbd_NIS-SMVT"/>
    <property type="match status" value="1"/>
</dbReference>
<gene>
    <name evidence="13" type="primary">SC5AC</name>
</gene>
<keyword evidence="9 12" id="KW-0472">Membrane</keyword>
<evidence type="ECO:0000256" key="3">
    <source>
        <dbReference type="ARBA" id="ARBA00022448"/>
    </source>
</evidence>
<keyword evidence="4" id="KW-1003">Cell membrane</keyword>
<keyword evidence="10" id="KW-0739">Sodium transport</keyword>
<dbReference type="GO" id="GO:0015293">
    <property type="term" value="F:symporter activity"/>
    <property type="evidence" value="ECO:0007669"/>
    <property type="project" value="TreeGrafter"/>
</dbReference>
<feature type="transmembrane region" description="Helical" evidence="12">
    <location>
        <begin position="437"/>
        <end position="458"/>
    </location>
</feature>
<feature type="transmembrane region" description="Helical" evidence="12">
    <location>
        <begin position="367"/>
        <end position="391"/>
    </location>
</feature>
<dbReference type="InterPro" id="IPR038377">
    <property type="entry name" value="Na/Glc_symporter_sf"/>
</dbReference>
<dbReference type="NCBIfam" id="TIGR00813">
    <property type="entry name" value="sss"/>
    <property type="match status" value="1"/>
</dbReference>
<dbReference type="GO" id="GO:0006814">
    <property type="term" value="P:sodium ion transport"/>
    <property type="evidence" value="ECO:0007669"/>
    <property type="project" value="UniProtKB-KW"/>
</dbReference>
<keyword evidence="3" id="KW-0813">Transport</keyword>
<keyword evidence="8" id="KW-0406">Ion transport</keyword>
<dbReference type="PANTHER" id="PTHR42985:SF41">
    <property type="entry name" value="GH19970P-RELATED"/>
    <property type="match status" value="1"/>
</dbReference>
<feature type="transmembrane region" description="Helical" evidence="12">
    <location>
        <begin position="81"/>
        <end position="101"/>
    </location>
</feature>
<feature type="transmembrane region" description="Helical" evidence="12">
    <location>
        <begin position="534"/>
        <end position="555"/>
    </location>
</feature>
<feature type="transmembrane region" description="Helical" evidence="12">
    <location>
        <begin position="307"/>
        <end position="329"/>
    </location>
</feature>